<reference evidence="1 2" key="1">
    <citation type="submission" date="2020-09" db="EMBL/GenBank/DDBJ databases">
        <title>Eikenella S3660 sp. nov., isolated from a throat swab.</title>
        <authorList>
            <person name="Buhl M."/>
        </authorList>
    </citation>
    <scope>NUCLEOTIDE SEQUENCE [LARGE SCALE GENOMIC DNA]</scope>
    <source>
        <strain evidence="1 2">S3360</strain>
    </source>
</reference>
<accession>A0ABS0N7C3</accession>
<organism evidence="1 2">
    <name type="scientific">Eikenella glucosivorans</name>
    <dbReference type="NCBI Taxonomy" id="2766967"/>
    <lineage>
        <taxon>Bacteria</taxon>
        <taxon>Pseudomonadati</taxon>
        <taxon>Pseudomonadota</taxon>
        <taxon>Betaproteobacteria</taxon>
        <taxon>Neisseriales</taxon>
        <taxon>Neisseriaceae</taxon>
        <taxon>Eikenella</taxon>
    </lineage>
</organism>
<protein>
    <submittedName>
        <fullName evidence="1">Uncharacterized protein</fullName>
    </submittedName>
</protein>
<evidence type="ECO:0000313" key="2">
    <source>
        <dbReference type="Proteomes" id="UP000768471"/>
    </source>
</evidence>
<comment type="caution">
    <text evidence="1">The sequence shown here is derived from an EMBL/GenBank/DDBJ whole genome shotgun (WGS) entry which is preliminary data.</text>
</comment>
<name>A0ABS0N7C3_9NEIS</name>
<evidence type="ECO:0000313" key="1">
    <source>
        <dbReference type="EMBL" id="MBH5328169.1"/>
    </source>
</evidence>
<gene>
    <name evidence="1" type="ORF">H9Q10_00565</name>
</gene>
<dbReference type="EMBL" id="JACSGR010000001">
    <property type="protein sequence ID" value="MBH5328169.1"/>
    <property type="molecule type" value="Genomic_DNA"/>
</dbReference>
<dbReference type="RefSeq" id="WP_197902105.1">
    <property type="nucleotide sequence ID" value="NZ_JACSGR010000001.1"/>
</dbReference>
<keyword evidence="2" id="KW-1185">Reference proteome</keyword>
<proteinExistence type="predicted"/>
<sequence>MRTMLQATEAVCGWLPFFRTLKGYLKTSDPAKRADVSAQLKLAGFDSKNPAPANLPAE</sequence>
<dbReference type="Proteomes" id="UP000768471">
    <property type="component" value="Unassembled WGS sequence"/>
</dbReference>